<accession>A0A660SG30</accession>
<evidence type="ECO:0000256" key="1">
    <source>
        <dbReference type="SAM" id="Phobius"/>
    </source>
</evidence>
<feature type="transmembrane region" description="Helical" evidence="1">
    <location>
        <begin position="23"/>
        <end position="40"/>
    </location>
</feature>
<proteinExistence type="predicted"/>
<evidence type="ECO:0000259" key="2">
    <source>
        <dbReference type="Pfam" id="PF07584"/>
    </source>
</evidence>
<feature type="transmembrane region" description="Helical" evidence="1">
    <location>
        <begin position="71"/>
        <end position="89"/>
    </location>
</feature>
<dbReference type="NCBIfam" id="TIGR02226">
    <property type="entry name" value="two_anch"/>
    <property type="match status" value="1"/>
</dbReference>
<dbReference type="PANTHER" id="PTHR37464">
    <property type="entry name" value="BLL2463 PROTEIN"/>
    <property type="match status" value="1"/>
</dbReference>
<dbReference type="PANTHER" id="PTHR37464:SF1">
    <property type="entry name" value="BLL2463 PROTEIN"/>
    <property type="match status" value="1"/>
</dbReference>
<dbReference type="Pfam" id="PF07584">
    <property type="entry name" value="BatA"/>
    <property type="match status" value="1"/>
</dbReference>
<feature type="transmembrane region" description="Helical" evidence="1">
    <location>
        <begin position="565"/>
        <end position="585"/>
    </location>
</feature>
<evidence type="ECO:0000313" key="3">
    <source>
        <dbReference type="EMBL" id="RKX69522.1"/>
    </source>
</evidence>
<organism evidence="3 4">
    <name type="scientific">candidate division WOR-3 bacterium</name>
    <dbReference type="NCBI Taxonomy" id="2052148"/>
    <lineage>
        <taxon>Bacteria</taxon>
        <taxon>Bacteria division WOR-3</taxon>
    </lineage>
</organism>
<dbReference type="InterPro" id="IPR024163">
    <property type="entry name" value="Aerotolerance_reg_N"/>
</dbReference>
<dbReference type="EMBL" id="QNBE01000080">
    <property type="protein sequence ID" value="RKX69522.1"/>
    <property type="molecule type" value="Genomic_DNA"/>
</dbReference>
<reference evidence="3 4" key="1">
    <citation type="submission" date="2018-06" db="EMBL/GenBank/DDBJ databases">
        <title>Extensive metabolic versatility and redundancy in microbially diverse, dynamic hydrothermal sediments.</title>
        <authorList>
            <person name="Dombrowski N."/>
            <person name="Teske A."/>
            <person name="Baker B.J."/>
        </authorList>
    </citation>
    <scope>NUCLEOTIDE SEQUENCE [LARGE SCALE GENOMIC DNA]</scope>
    <source>
        <strain evidence="3">B36_G15</strain>
    </source>
</reference>
<protein>
    <recommendedName>
        <fullName evidence="2">Aerotolerance regulator N-terminal domain-containing protein</fullName>
    </recommendedName>
</protein>
<feature type="domain" description="Aerotolerance regulator N-terminal" evidence="2">
    <location>
        <begin position="17"/>
        <end position="91"/>
    </location>
</feature>
<gene>
    <name evidence="3" type="ORF">DRP53_07950</name>
</gene>
<name>A0A660SG30_UNCW3</name>
<comment type="caution">
    <text evidence="3">The sequence shown here is derived from an EMBL/GenBank/DDBJ whole genome shotgun (WGS) entry which is preliminary data.</text>
</comment>
<evidence type="ECO:0000313" key="4">
    <source>
        <dbReference type="Proteomes" id="UP000268469"/>
    </source>
</evidence>
<keyword evidence="1" id="KW-1133">Transmembrane helix</keyword>
<dbReference type="AlphaFoldDB" id="A0A660SG30"/>
<keyword evidence="1" id="KW-0472">Membrane</keyword>
<dbReference type="InterPro" id="IPR011933">
    <property type="entry name" value="Double_TM_dom"/>
</dbReference>
<sequence>MRSGPAYFPGETEADVAFLKPNLLYLLPLALLPILIHLLSRLRIRTISFPTLRFLYPEEKTRFHWFRLRDLLLLIVRSILIGLLVLIMAQPKTKGMITRPIRLIIDDSYRMEPLLSKSRDRAIELIDQYQVDELRLLSRDDGLRAPPRELKRRLGRINCSFLSPKLRGMGEDMVNVLITDLALPILPSSPIPDTIWYIDVGRHTANLQVDLVTTTDPVVMAGMRNRIRARVRNRGDRSTETRIKLFCGGREEEHQILIPERGCHTVDFGIGFSNIGVYPGWVEIDADSIRGDNRRYFVLQIPARVQIGIFFQDSTGLGYLRTGLEVGPYDFEILRFDRLAKIDPDRFELIIFYNPITLKRWQRRLIEAWINHSKGMIFFLGREPDAQVDSLLSPFVHGFTLQKGFGYKAVDRFRVYRYLEVQKLKGEVLVPIGNDPLVLREKNLILVMTDLDLSATDLPLRNNFIPFLYHLIALLVPGGIEDHRVGIPIRCADHDVIVTTPEGDRLAPNGVFQPKIPGIYRYHDRLWAVNVDPEGGMIEEIPERIRKDFHLLPFPKQGGRDLTPYLISAFLLLLLIELLIAHTGSGRSKSESRSR</sequence>
<keyword evidence="1" id="KW-0812">Transmembrane</keyword>
<dbReference type="Proteomes" id="UP000268469">
    <property type="component" value="Unassembled WGS sequence"/>
</dbReference>